<keyword evidence="2" id="KW-1185">Reference proteome</keyword>
<proteinExistence type="predicted"/>
<dbReference type="AlphaFoldDB" id="A0A9P4WFU6"/>
<organism evidence="1 2">
    <name type="scientific">Didymella heteroderae</name>
    <dbReference type="NCBI Taxonomy" id="1769908"/>
    <lineage>
        <taxon>Eukaryota</taxon>
        <taxon>Fungi</taxon>
        <taxon>Dikarya</taxon>
        <taxon>Ascomycota</taxon>
        <taxon>Pezizomycotina</taxon>
        <taxon>Dothideomycetes</taxon>
        <taxon>Pleosporomycetidae</taxon>
        <taxon>Pleosporales</taxon>
        <taxon>Pleosporineae</taxon>
        <taxon>Didymellaceae</taxon>
        <taxon>Didymella</taxon>
    </lineage>
</organism>
<dbReference type="OrthoDB" id="10261408at2759"/>
<dbReference type="Proteomes" id="UP000758155">
    <property type="component" value="Unassembled WGS sequence"/>
</dbReference>
<name>A0A9P4WFU6_9PLEO</name>
<dbReference type="EMBL" id="SWKV01000178">
    <property type="protein sequence ID" value="KAF3031226.1"/>
    <property type="molecule type" value="Genomic_DNA"/>
</dbReference>
<comment type="caution">
    <text evidence="1">The sequence shown here is derived from an EMBL/GenBank/DDBJ whole genome shotgun (WGS) entry which is preliminary data.</text>
</comment>
<accession>A0A9P4WFU6</accession>
<evidence type="ECO:0000313" key="2">
    <source>
        <dbReference type="Proteomes" id="UP000758155"/>
    </source>
</evidence>
<gene>
    <name evidence="1" type="ORF">E8E12_000451</name>
</gene>
<sequence length="185" mass="20897">MDLFRPYCASEADQNAPYRQPDFDAPKAIFMASTKQLIGLIIEYATGYHITSRGVMWHVALLYTVNAVLKHTSYPASRLYFFLCIDSYYDLYGAYSSIQGAIQSLLALALDYRAISRKEAKRISKLVLKKKKSIPHSAKQVHAYMADLDLAIKNSETATATAMVERFEEITAFDDFTEGILEEDV</sequence>
<protein>
    <submittedName>
        <fullName evidence="1">Uncharacterized protein</fullName>
    </submittedName>
</protein>
<reference evidence="1" key="1">
    <citation type="submission" date="2019-04" db="EMBL/GenBank/DDBJ databases">
        <title>Sequencing of skin fungus with MAO and IRED activity.</title>
        <authorList>
            <person name="Marsaioli A.J."/>
            <person name="Bonatto J.M.C."/>
            <person name="Reis Junior O."/>
        </authorList>
    </citation>
    <scope>NUCLEOTIDE SEQUENCE</scope>
    <source>
        <strain evidence="1">28M1</strain>
    </source>
</reference>
<evidence type="ECO:0000313" key="1">
    <source>
        <dbReference type="EMBL" id="KAF3031226.1"/>
    </source>
</evidence>